<keyword evidence="1" id="KW-0863">Zinc-finger</keyword>
<dbReference type="EMBL" id="SCEB01001574">
    <property type="protein sequence ID" value="RXM96530.1"/>
    <property type="molecule type" value="Genomic_DNA"/>
</dbReference>
<name>A0A444V849_ACIRT</name>
<comment type="caution">
    <text evidence="3">The sequence shown here is derived from an EMBL/GenBank/DDBJ whole genome shotgun (WGS) entry which is preliminary data.</text>
</comment>
<organism evidence="3 4">
    <name type="scientific">Acipenser ruthenus</name>
    <name type="common">Sterlet sturgeon</name>
    <dbReference type="NCBI Taxonomy" id="7906"/>
    <lineage>
        <taxon>Eukaryota</taxon>
        <taxon>Metazoa</taxon>
        <taxon>Chordata</taxon>
        <taxon>Craniata</taxon>
        <taxon>Vertebrata</taxon>
        <taxon>Euteleostomi</taxon>
        <taxon>Actinopterygii</taxon>
        <taxon>Chondrostei</taxon>
        <taxon>Acipenseriformes</taxon>
        <taxon>Acipenseridae</taxon>
        <taxon>Acipenser</taxon>
    </lineage>
</organism>
<dbReference type="PROSITE" id="PS00028">
    <property type="entry name" value="ZINC_FINGER_C2H2_1"/>
    <property type="match status" value="1"/>
</dbReference>
<dbReference type="PROSITE" id="PS50157">
    <property type="entry name" value="ZINC_FINGER_C2H2_2"/>
    <property type="match status" value="1"/>
</dbReference>
<keyword evidence="1" id="KW-0862">Zinc</keyword>
<reference evidence="3 4" key="1">
    <citation type="submission" date="2019-01" db="EMBL/GenBank/DDBJ databases">
        <title>Draft Genome and Complete Hox-Cluster Characterization of the Sterlet Sturgeon (Acipenser ruthenus).</title>
        <authorList>
            <person name="Wei Q."/>
        </authorList>
    </citation>
    <scope>NUCLEOTIDE SEQUENCE [LARGE SCALE GENOMIC DNA]</scope>
    <source>
        <strain evidence="3">WHYD16114868_AA</strain>
        <tissue evidence="3">Blood</tissue>
    </source>
</reference>
<dbReference type="PANTHER" id="PTHR32345">
    <property type="entry name" value="MYB-RELATED TRANSCRIPTION FACTOR, PARTNER OF PROFILIN"/>
    <property type="match status" value="1"/>
</dbReference>
<gene>
    <name evidence="3" type="ORF">EOD39_15573</name>
</gene>
<dbReference type="Proteomes" id="UP000289886">
    <property type="component" value="Unassembled WGS sequence"/>
</dbReference>
<dbReference type="InterPro" id="IPR028002">
    <property type="entry name" value="Myb_DNA-bind_5"/>
</dbReference>
<sequence>MAEQATTSAGSQKARLRLMKFSAQELEILVTEVVNNYDVLLGPLSTKTPLSSKQAIWEAMLSRINALGVCQRTVEILKKRWADFKRKTKEKLAKHGVSKEQLSPLESLVESTLQPEHLQDTSRIQNGPVLEDIVAHASVRVESAHTAPEVLDIKEEASEIEEFPVNSTEHGSDQDQGSFEFQFIHIKNEEPDMNSVSIEVEDSLTMDPVQQSQPCPYCQYTFTTAHYLEKHLQRRHTVEYMEIVGAQSSSHINPLLHHGQQPAFCPRDGNSGQASIVRILASMKEQQAQQLGVLQSLAEKQSHMVERHKALEQRLGEISTSLNQLVAGLLPTLQLLSSAAQGLHTPLVSQPCPPPAPDC</sequence>
<evidence type="ECO:0000259" key="2">
    <source>
        <dbReference type="PROSITE" id="PS50157"/>
    </source>
</evidence>
<feature type="domain" description="C2H2-type" evidence="2">
    <location>
        <begin position="213"/>
        <end position="241"/>
    </location>
</feature>
<dbReference type="Gene3D" id="3.30.160.60">
    <property type="entry name" value="Classic Zinc Finger"/>
    <property type="match status" value="1"/>
</dbReference>
<keyword evidence="1" id="KW-0479">Metal-binding</keyword>
<dbReference type="GO" id="GO:0005634">
    <property type="term" value="C:nucleus"/>
    <property type="evidence" value="ECO:0007669"/>
    <property type="project" value="TreeGrafter"/>
</dbReference>
<accession>A0A444V849</accession>
<evidence type="ECO:0000256" key="1">
    <source>
        <dbReference type="PROSITE-ProRule" id="PRU00042"/>
    </source>
</evidence>
<dbReference type="PANTHER" id="PTHR32345:SF4">
    <property type="entry name" value="TUMORHEAD"/>
    <property type="match status" value="1"/>
</dbReference>
<proteinExistence type="predicted"/>
<dbReference type="InterPro" id="IPR013087">
    <property type="entry name" value="Znf_C2H2_type"/>
</dbReference>
<evidence type="ECO:0000313" key="3">
    <source>
        <dbReference type="EMBL" id="RXM96530.1"/>
    </source>
</evidence>
<dbReference type="InterPro" id="IPR052870">
    <property type="entry name" value="Myb-related_repressor"/>
</dbReference>
<dbReference type="AlphaFoldDB" id="A0A444V849"/>
<dbReference type="GO" id="GO:0000978">
    <property type="term" value="F:RNA polymerase II cis-regulatory region sequence-specific DNA binding"/>
    <property type="evidence" value="ECO:0007669"/>
    <property type="project" value="TreeGrafter"/>
</dbReference>
<keyword evidence="4" id="KW-1185">Reference proteome</keyword>
<dbReference type="Pfam" id="PF13873">
    <property type="entry name" value="Myb_DNA-bind_5"/>
    <property type="match status" value="1"/>
</dbReference>
<dbReference type="SMART" id="SM00355">
    <property type="entry name" value="ZnF_C2H2"/>
    <property type="match status" value="1"/>
</dbReference>
<protein>
    <submittedName>
        <fullName evidence="3">Myb-related transcription factor, partner of profilin</fullName>
    </submittedName>
</protein>
<evidence type="ECO:0000313" key="4">
    <source>
        <dbReference type="Proteomes" id="UP000289886"/>
    </source>
</evidence>
<dbReference type="GO" id="GO:0008270">
    <property type="term" value="F:zinc ion binding"/>
    <property type="evidence" value="ECO:0007669"/>
    <property type="project" value="UniProtKB-KW"/>
</dbReference>
<dbReference type="GO" id="GO:0000981">
    <property type="term" value="F:DNA-binding transcription factor activity, RNA polymerase II-specific"/>
    <property type="evidence" value="ECO:0007669"/>
    <property type="project" value="TreeGrafter"/>
</dbReference>